<dbReference type="Proteomes" id="UP000322524">
    <property type="component" value="Unassembled WGS sequence"/>
</dbReference>
<evidence type="ECO:0000313" key="3">
    <source>
        <dbReference type="Proteomes" id="UP000322524"/>
    </source>
</evidence>
<dbReference type="GO" id="GO:0006259">
    <property type="term" value="P:DNA metabolic process"/>
    <property type="evidence" value="ECO:0007669"/>
    <property type="project" value="InterPro"/>
</dbReference>
<dbReference type="Pfam" id="PF03837">
    <property type="entry name" value="RecT"/>
    <property type="match status" value="1"/>
</dbReference>
<dbReference type="GO" id="GO:0003677">
    <property type="term" value="F:DNA binding"/>
    <property type="evidence" value="ECO:0007669"/>
    <property type="project" value="InterPro"/>
</dbReference>
<evidence type="ECO:0000313" key="2">
    <source>
        <dbReference type="EMBL" id="TYS67033.1"/>
    </source>
</evidence>
<evidence type="ECO:0000256" key="1">
    <source>
        <dbReference type="SAM" id="MobiDB-lite"/>
    </source>
</evidence>
<comment type="caution">
    <text evidence="2">The sequence shown here is derived from an EMBL/GenBank/DDBJ whole genome shotgun (WGS) entry which is preliminary data.</text>
</comment>
<feature type="region of interest" description="Disordered" evidence="1">
    <location>
        <begin position="281"/>
        <end position="300"/>
    </location>
</feature>
<protein>
    <submittedName>
        <fullName evidence="2">Recombinase RecT</fullName>
    </submittedName>
</protein>
<dbReference type="RefSeq" id="WP_148989175.1">
    <property type="nucleotide sequence ID" value="NZ_VTEV01000006.1"/>
</dbReference>
<gene>
    <name evidence="2" type="ORF">FZC76_16015</name>
</gene>
<dbReference type="AlphaFoldDB" id="A0A5D4SUK2"/>
<organism evidence="2 3">
    <name type="scientific">Sutcliffiella horikoshii</name>
    <dbReference type="NCBI Taxonomy" id="79883"/>
    <lineage>
        <taxon>Bacteria</taxon>
        <taxon>Bacillati</taxon>
        <taxon>Bacillota</taxon>
        <taxon>Bacilli</taxon>
        <taxon>Bacillales</taxon>
        <taxon>Bacillaceae</taxon>
        <taxon>Sutcliffiella</taxon>
    </lineage>
</organism>
<accession>A0A5D4SUK2</accession>
<feature type="compositionally biased region" description="Acidic residues" evidence="1">
    <location>
        <begin position="290"/>
        <end position="300"/>
    </location>
</feature>
<dbReference type="InterPro" id="IPR018330">
    <property type="entry name" value="RecT_fam"/>
</dbReference>
<proteinExistence type="predicted"/>
<sequence>MSNQLAAINTKEFENYFTQKELEVVVNSIAKNATNEELALFIQICKHNGLDPFKNHIYFIKYGNQMSIQVSVEGIQYLAQQRDDYKGVTTQLVHENDEFEVEIDSETQELKITKHSIKFPRGKVAAAYAIARREGYPDKVIIIESEEVEHLRNKQGSQWKTYYNDMFKKHALKRALKLQFGIEVDDDQTQQESYDPYEPRQRVDITPETKGVDTGDNVIDPEEELAKVWAEIQKKTKERGVSKTDLNKFVQEKFEKKGKELTLQETVALNKLIDFSFPKQEEKQDAEAMSFDDFEGMTLE</sequence>
<dbReference type="EMBL" id="VTEV01000006">
    <property type="protein sequence ID" value="TYS67033.1"/>
    <property type="molecule type" value="Genomic_DNA"/>
</dbReference>
<dbReference type="OrthoDB" id="2664780at2"/>
<dbReference type="STRING" id="79883.GCA_001636495_01573"/>
<name>A0A5D4SUK2_9BACI</name>
<reference evidence="2 3" key="1">
    <citation type="submission" date="2019-08" db="EMBL/GenBank/DDBJ databases">
        <title>Bacillus genomes from the desert of Cuatro Cienegas, Coahuila.</title>
        <authorList>
            <person name="Olmedo-Alvarez G."/>
        </authorList>
    </citation>
    <scope>NUCLEOTIDE SEQUENCE [LARGE SCALE GENOMIC DNA]</scope>
    <source>
        <strain evidence="2 3">CH28_1T</strain>
    </source>
</reference>